<name>A0A1D3K2F6_PSEVE</name>
<dbReference type="Proteomes" id="UP000245431">
    <property type="component" value="Chromosome PVE_r1"/>
</dbReference>
<dbReference type="RefSeq" id="WP_017849190.1">
    <property type="nucleotide sequence ID" value="NZ_AOUH01000040.1"/>
</dbReference>
<feature type="region of interest" description="Disordered" evidence="1">
    <location>
        <begin position="30"/>
        <end position="76"/>
    </location>
</feature>
<accession>A0A1D3K2F6</accession>
<dbReference type="EMBL" id="LT599583">
    <property type="protein sequence ID" value="SBW82497.1"/>
    <property type="molecule type" value="Genomic_DNA"/>
</dbReference>
<proteinExistence type="predicted"/>
<feature type="compositionally biased region" description="Basic and acidic residues" evidence="1">
    <location>
        <begin position="43"/>
        <end position="61"/>
    </location>
</feature>
<reference evidence="3" key="1">
    <citation type="submission" date="2016-07" db="EMBL/GenBank/DDBJ databases">
        <authorList>
            <person name="Florea S."/>
            <person name="Webb J.S."/>
            <person name="Jaromczyk J."/>
            <person name="Schardl C.L."/>
        </authorList>
    </citation>
    <scope>NUCLEOTIDE SEQUENCE [LARGE SCALE GENOMIC DNA]</scope>
    <source>
        <strain evidence="3">1YdBTEX2</strain>
    </source>
</reference>
<dbReference type="AlphaFoldDB" id="A0A1D3K2F6"/>
<sequence length="76" mass="8738">MADQTNQKQPLSAAERQRLFKERQREAGFRHTTVWIHTEAEDEGKQAARDGKPLEPMESKDPMSWAAGWISEQGKQ</sequence>
<evidence type="ECO:0000313" key="2">
    <source>
        <dbReference type="EMBL" id="SBW82497.1"/>
    </source>
</evidence>
<gene>
    <name evidence="2" type="ORF">PVE_R1G4615</name>
</gene>
<evidence type="ECO:0000313" key="3">
    <source>
        <dbReference type="Proteomes" id="UP000245431"/>
    </source>
</evidence>
<organism evidence="2 3">
    <name type="scientific">Pseudomonas veronii 1YdBTEX2</name>
    <dbReference type="NCBI Taxonomy" id="1295141"/>
    <lineage>
        <taxon>Bacteria</taxon>
        <taxon>Pseudomonadati</taxon>
        <taxon>Pseudomonadota</taxon>
        <taxon>Gammaproteobacteria</taxon>
        <taxon>Pseudomonadales</taxon>
        <taxon>Pseudomonadaceae</taxon>
        <taxon>Pseudomonas</taxon>
    </lineage>
</organism>
<protein>
    <submittedName>
        <fullName evidence="2">Uncharacterized protein</fullName>
    </submittedName>
</protein>
<evidence type="ECO:0000256" key="1">
    <source>
        <dbReference type="SAM" id="MobiDB-lite"/>
    </source>
</evidence>